<proteinExistence type="predicted"/>
<protein>
    <submittedName>
        <fullName evidence="1">Uncharacterized protein</fullName>
    </submittedName>
</protein>
<dbReference type="AlphaFoldDB" id="G2X4Z3"/>
<dbReference type="InParanoid" id="G2X4Z3"/>
<gene>
    <name evidence="1" type="ORF">VDAG_05225</name>
</gene>
<dbReference type="EMBL" id="DS572703">
    <property type="protein sequence ID" value="EGY23787.1"/>
    <property type="molecule type" value="Genomic_DNA"/>
</dbReference>
<evidence type="ECO:0000313" key="1">
    <source>
        <dbReference type="EMBL" id="EGY23787.1"/>
    </source>
</evidence>
<evidence type="ECO:0000313" key="2">
    <source>
        <dbReference type="Proteomes" id="UP000001611"/>
    </source>
</evidence>
<keyword evidence="2" id="KW-1185">Reference proteome</keyword>
<dbReference type="HOGENOM" id="CLU_2263870_0_0_1"/>
<dbReference type="Proteomes" id="UP000001611">
    <property type="component" value="Chromosome 4"/>
</dbReference>
<organism evidence="1 2">
    <name type="scientific">Verticillium dahliae (strain VdLs.17 / ATCC MYA-4575 / FGSC 10137)</name>
    <name type="common">Verticillium wilt</name>
    <dbReference type="NCBI Taxonomy" id="498257"/>
    <lineage>
        <taxon>Eukaryota</taxon>
        <taxon>Fungi</taxon>
        <taxon>Dikarya</taxon>
        <taxon>Ascomycota</taxon>
        <taxon>Pezizomycotina</taxon>
        <taxon>Sordariomycetes</taxon>
        <taxon>Hypocreomycetidae</taxon>
        <taxon>Glomerellales</taxon>
        <taxon>Plectosphaerellaceae</taxon>
        <taxon>Verticillium</taxon>
    </lineage>
</organism>
<dbReference type="GeneID" id="20706688"/>
<reference evidence="1 2" key="1">
    <citation type="submission" date="2008-03" db="EMBL/GenBank/DDBJ databases">
        <title>The Genome Sequence of Verticillium dahliae VdLs.17.</title>
        <authorList>
            <consortium name="The Broad Institute Genome Sequencing Platform"/>
            <person name="Ma L.-J.J."/>
            <person name="Klosterman S.J."/>
            <person name="Subbarao K."/>
            <person name="Dobinson K."/>
            <person name="Veronese P."/>
            <person name="Kang S."/>
            <person name="Gold S.E."/>
            <person name="Young S."/>
            <person name="Jaffe D."/>
            <person name="Gnerre S."/>
            <person name="Berlin A."/>
            <person name="Heiman D."/>
            <person name="Hepburn T."/>
            <person name="Sykes S."/>
            <person name="Alvarado L."/>
            <person name="Kodira C.D."/>
            <person name="Lander E."/>
            <person name="Galagan J."/>
            <person name="Nusbaum C."/>
            <person name="Birren B."/>
        </authorList>
    </citation>
    <scope>NUCLEOTIDE SEQUENCE [LARGE SCALE GENOMIC DNA]</scope>
    <source>
        <strain evidence="2">VdLs.17 / ATCC MYA-4575 / FGSC 10137</strain>
    </source>
</reference>
<dbReference type="OMA" id="KLWDHSA"/>
<name>G2X4Z3_VERDV</name>
<sequence length="103" mass="11581">MLIFGHRDPTDKRGLYEKIRGLSKEEVEKVVSEYFGLKEARYVETRDSSQEEAVKTPCVVFLIIGKFEVGGNSCDLAYVGYTVIDETEIKLAHHSAVVIMPLS</sequence>
<dbReference type="RefSeq" id="XP_009653256.1">
    <property type="nucleotide sequence ID" value="XM_009654961.1"/>
</dbReference>
<dbReference type="KEGG" id="vda:VDAG_05225"/>
<accession>G2X4Z3</accession>